<dbReference type="InterPro" id="IPR041780">
    <property type="entry name" value="MPP_PrpE-like"/>
</dbReference>
<dbReference type="Gene3D" id="3.40.50.300">
    <property type="entry name" value="P-loop containing nucleotide triphosphate hydrolases"/>
    <property type="match status" value="1"/>
</dbReference>
<dbReference type="InterPro" id="IPR024028">
    <property type="entry name" value="PNKP_bac"/>
</dbReference>
<evidence type="ECO:0000313" key="2">
    <source>
        <dbReference type="Proteomes" id="UP000034392"/>
    </source>
</evidence>
<dbReference type="InterPro" id="IPR032380">
    <property type="entry name" value="PNKP_ligase_dom"/>
</dbReference>
<reference evidence="1" key="1">
    <citation type="submission" date="2015-05" db="EMBL/GenBank/DDBJ databases">
        <title>The complete genome of Altererythrobacter atlanticus strain 26DY36.</title>
        <authorList>
            <person name="Wu Y.-H."/>
            <person name="Cheng H."/>
            <person name="Wu X.-W."/>
        </authorList>
    </citation>
    <scope>NUCLEOTIDE SEQUENCE [LARGE SCALE GENOMIC DNA]</scope>
    <source>
        <strain evidence="1">26DY36</strain>
    </source>
</reference>
<dbReference type="GO" id="GO:0016791">
    <property type="term" value="F:phosphatase activity"/>
    <property type="evidence" value="ECO:0007669"/>
    <property type="project" value="TreeGrafter"/>
</dbReference>
<dbReference type="PANTHER" id="PTHR42850">
    <property type="entry name" value="METALLOPHOSPHOESTERASE"/>
    <property type="match status" value="1"/>
</dbReference>
<keyword evidence="2" id="KW-1185">Reference proteome</keyword>
<dbReference type="SUPFAM" id="SSF56300">
    <property type="entry name" value="Metallo-dependent phosphatases"/>
    <property type="match status" value="1"/>
</dbReference>
<dbReference type="InterPro" id="IPR027417">
    <property type="entry name" value="P-loop_NTPase"/>
</dbReference>
<dbReference type="SUPFAM" id="SSF52540">
    <property type="entry name" value="P-loop containing nucleoside triphosphate hydrolases"/>
    <property type="match status" value="1"/>
</dbReference>
<dbReference type="GO" id="GO:0004081">
    <property type="term" value="F:bis(5'-nucleosyl)-tetraphosphatase (asymmetrical) activity"/>
    <property type="evidence" value="ECO:0007669"/>
    <property type="project" value="UniProtKB-EC"/>
</dbReference>
<dbReference type="CDD" id="cd07423">
    <property type="entry name" value="MPP_Prp_like"/>
    <property type="match status" value="1"/>
</dbReference>
<organism evidence="1 2">
    <name type="scientific">Croceibacterium atlanticum</name>
    <dbReference type="NCBI Taxonomy" id="1267766"/>
    <lineage>
        <taxon>Bacteria</taxon>
        <taxon>Pseudomonadati</taxon>
        <taxon>Pseudomonadota</taxon>
        <taxon>Alphaproteobacteria</taxon>
        <taxon>Sphingomonadales</taxon>
        <taxon>Erythrobacteraceae</taxon>
        <taxon>Croceibacterium</taxon>
    </lineage>
</organism>
<dbReference type="InterPro" id="IPR050126">
    <property type="entry name" value="Ap4A_hydrolase"/>
</dbReference>
<dbReference type="Gene3D" id="3.30.470.30">
    <property type="entry name" value="DNA ligase/mRNA capping enzyme"/>
    <property type="match status" value="2"/>
</dbReference>
<evidence type="ECO:0000313" key="1">
    <source>
        <dbReference type="EMBL" id="AKH44022.1"/>
    </source>
</evidence>
<dbReference type="Proteomes" id="UP000034392">
    <property type="component" value="Chromosome"/>
</dbReference>
<dbReference type="KEGG" id="aay:WYH_03002"/>
<proteinExistence type="predicted"/>
<protein>
    <submittedName>
        <fullName evidence="1">Bis(5'-nucleosyl)-tetraphosphatase PrpE</fullName>
        <ecNumber evidence="1">3.6.1.17</ecNumber>
    </submittedName>
</protein>
<dbReference type="RefSeq" id="WP_046904438.1">
    <property type="nucleotide sequence ID" value="NZ_CP011452.2"/>
</dbReference>
<accession>A0A0F7KXS7</accession>
<dbReference type="Pfam" id="PF13671">
    <property type="entry name" value="AAA_33"/>
    <property type="match status" value="1"/>
</dbReference>
<dbReference type="EMBL" id="CP011452">
    <property type="protein sequence ID" value="AKH44022.1"/>
    <property type="molecule type" value="Genomic_DNA"/>
</dbReference>
<sequence>MKIEIPEFALVLLVGASGMGKSTFASKHFLPTEVVSSDRMRGWIADDETDQSATGDAFDMLHFIVEKRLKNRRFTVVDATSVQPESRKSLVALARKWHALVVAITFELPEEVALARNAERPDRQFGAGPVRRQMLNLKRSIKSMGREGIRYVHRLRTIEQVEAVEITRTRLWTDRREDSGPFDIIGDVHGCADELETILDQLGYQVSWEGKDVHVTPPEGRRAIFVGDLVDRGPRSPDVLRIAKHMVDSGTALAVVGNHDDKLKRHLSGRNVKPTHGLAETIEQLGSEPPEFLAEMREWLDGLLSHYLLDDGKLVVAHAGLKEEMQGRASGAIRSFCMYGETTGEVDEFGLPVRWDWASEYKGRAKVVYGHTPVLEANWVNGTICIDTGCVFGGKLTALRYPELELVSVDAERTYYEPIRPLDAPAADTGSTPAHQLNIADVLGKQVIETGLYGHVTVREDNAAAALEVMTRHAVDPHWLIHLPPTMSPAETSALDGWLERPEEAFAYYGSKGARKLVLEEKHMGSRALIVLSKTQETAAKRFGIHDGSRGTIVTRTGRRFFNDAELEASVLHRVDQAMESSGLWTELDTDWVLWDCEIMPWSMKAGALVRGQYASVGAAANSGLSALDAALQAAIARGVDIKDLGARVFQRLEDAANYREAYNRYVHPFGGIADLKIAPFHLLASEGQVHSDKDHLWHMGMAHRLCAADADLLLATEYRALDLDDATQIQEAIEWWEAMTAKGGEGMVVKPLDFIARGRRGLLQPAIKCRGREYLRIIYGPHYDRPGNIERLKKRGLGQKRSMVLREFALGIEALKRFVDHAPLTRVHQCVFGVLAMESEPVDPRL</sequence>
<gene>
    <name evidence="1" type="primary">prpE</name>
    <name evidence="1" type="ORF">WYH_03002</name>
</gene>
<dbReference type="EC" id="3.6.1.17" evidence="1"/>
<dbReference type="SUPFAM" id="SSF56091">
    <property type="entry name" value="DNA ligase/mRNA capping enzyme, catalytic domain"/>
    <property type="match status" value="1"/>
</dbReference>
<dbReference type="OrthoDB" id="9807890at2"/>
<dbReference type="GO" id="GO:0005737">
    <property type="term" value="C:cytoplasm"/>
    <property type="evidence" value="ECO:0007669"/>
    <property type="project" value="TreeGrafter"/>
</dbReference>
<name>A0A0F7KXS7_9SPHN</name>
<keyword evidence="1" id="KW-0378">Hydrolase</keyword>
<dbReference type="Pfam" id="PF00149">
    <property type="entry name" value="Metallophos"/>
    <property type="match status" value="1"/>
</dbReference>
<dbReference type="NCBIfam" id="TIGR04075">
    <property type="entry name" value="bacter_Pnkp"/>
    <property type="match status" value="1"/>
</dbReference>
<dbReference type="PANTHER" id="PTHR42850:SF7">
    <property type="entry name" value="BIS(5'-NUCLEOSYL)-TETRAPHOSPHATASE PRPE [ASYMMETRICAL]"/>
    <property type="match status" value="1"/>
</dbReference>
<dbReference type="PATRIC" id="fig|1267766.3.peg.3038"/>
<dbReference type="AlphaFoldDB" id="A0A0F7KXS7"/>
<dbReference type="Gene3D" id="3.60.21.10">
    <property type="match status" value="1"/>
</dbReference>
<dbReference type="Pfam" id="PF16542">
    <property type="entry name" value="PNKP_ligase"/>
    <property type="match status" value="1"/>
</dbReference>
<dbReference type="InterPro" id="IPR004843">
    <property type="entry name" value="Calcineurin-like_PHP"/>
</dbReference>
<dbReference type="STRING" id="1267766.WYH_03002"/>
<dbReference type="InterPro" id="IPR029052">
    <property type="entry name" value="Metallo-depent_PP-like"/>
</dbReference>